<keyword evidence="1" id="KW-0812">Transmembrane</keyword>
<protein>
    <recommendedName>
        <fullName evidence="4">Glycerophosphoryl diester phosphodiesterase family protein</fullName>
    </recommendedName>
</protein>
<feature type="transmembrane region" description="Helical" evidence="1">
    <location>
        <begin position="116"/>
        <end position="136"/>
    </location>
</feature>
<proteinExistence type="predicted"/>
<dbReference type="EMBL" id="QAOQ01000002">
    <property type="protein sequence ID" value="PTQ99508.1"/>
    <property type="molecule type" value="Genomic_DNA"/>
</dbReference>
<feature type="transmembrane region" description="Helical" evidence="1">
    <location>
        <begin position="179"/>
        <end position="207"/>
    </location>
</feature>
<evidence type="ECO:0008006" key="4">
    <source>
        <dbReference type="Google" id="ProtNLM"/>
    </source>
</evidence>
<dbReference type="OrthoDB" id="1049480at2"/>
<reference evidence="2 3" key="1">
    <citation type="submission" date="2018-04" db="EMBL/GenBank/DDBJ databases">
        <title>Genomic Encyclopedia of Archaeal and Bacterial Type Strains, Phase II (KMG-II): from individual species to whole genera.</title>
        <authorList>
            <person name="Goeker M."/>
        </authorList>
    </citation>
    <scope>NUCLEOTIDE SEQUENCE [LARGE SCALE GENOMIC DNA]</scope>
    <source>
        <strain evidence="2 3">DSM 26809</strain>
    </source>
</reference>
<dbReference type="RefSeq" id="WP_107827434.1">
    <property type="nucleotide sequence ID" value="NZ_CP160205.1"/>
</dbReference>
<keyword evidence="1" id="KW-0472">Membrane</keyword>
<dbReference type="Proteomes" id="UP000244168">
    <property type="component" value="Unassembled WGS sequence"/>
</dbReference>
<keyword evidence="3" id="KW-1185">Reference proteome</keyword>
<comment type="caution">
    <text evidence="2">The sequence shown here is derived from an EMBL/GenBank/DDBJ whole genome shotgun (WGS) entry which is preliminary data.</text>
</comment>
<evidence type="ECO:0000313" key="2">
    <source>
        <dbReference type="EMBL" id="PTQ99508.1"/>
    </source>
</evidence>
<feature type="transmembrane region" description="Helical" evidence="1">
    <location>
        <begin position="142"/>
        <end position="158"/>
    </location>
</feature>
<feature type="transmembrane region" description="Helical" evidence="1">
    <location>
        <begin position="227"/>
        <end position="251"/>
    </location>
</feature>
<gene>
    <name evidence="2" type="ORF">C8P68_102332</name>
</gene>
<dbReference type="AlphaFoldDB" id="A0A2T5JCL4"/>
<evidence type="ECO:0000256" key="1">
    <source>
        <dbReference type="SAM" id="Phobius"/>
    </source>
</evidence>
<accession>A0A2T5JCL4</accession>
<organism evidence="2 3">
    <name type="scientific">Mucilaginibacter yixingensis</name>
    <dbReference type="NCBI Taxonomy" id="1295612"/>
    <lineage>
        <taxon>Bacteria</taxon>
        <taxon>Pseudomonadati</taxon>
        <taxon>Bacteroidota</taxon>
        <taxon>Sphingobacteriia</taxon>
        <taxon>Sphingobacteriales</taxon>
        <taxon>Sphingobacteriaceae</taxon>
        <taxon>Mucilaginibacter</taxon>
    </lineage>
</organism>
<name>A0A2T5JCL4_9SPHI</name>
<sequence length="282" mass="31292">MKEKVDLNRQREFGDIISDTFLILKQNFKHLFKYCLIISGLFVAAGVGVSILGITQRTAWDTGLSKLNGYYFAALVIQLAGATGIVITVVAYLDIYNRNGRQIPTLEEVWGFFRYYFFRVFATHIIATIVIVIAFLCCIVPGIYLYPVVALILPIMIIENIGPGDAVKKAFKLAKGNWWMIFGTLLLMAFIVIAAIAVLVIPAAIIWGGTSWLSGHKVGSPYEITKVVLTGISQFLWMVPIISVVLIYYSLSETVEAGGLSQRIKMFGQKPEGESGPHPEQY</sequence>
<feature type="transmembrane region" description="Helical" evidence="1">
    <location>
        <begin position="31"/>
        <end position="55"/>
    </location>
</feature>
<feature type="transmembrane region" description="Helical" evidence="1">
    <location>
        <begin position="70"/>
        <end position="95"/>
    </location>
</feature>
<evidence type="ECO:0000313" key="3">
    <source>
        <dbReference type="Proteomes" id="UP000244168"/>
    </source>
</evidence>
<keyword evidence="1" id="KW-1133">Transmembrane helix</keyword>